<protein>
    <submittedName>
        <fullName evidence="1">Uncharacterized protein</fullName>
    </submittedName>
</protein>
<comment type="caution">
    <text evidence="1">The sequence shown here is derived from an EMBL/GenBank/DDBJ whole genome shotgun (WGS) entry which is preliminary data.</text>
</comment>
<evidence type="ECO:0000313" key="2">
    <source>
        <dbReference type="Proteomes" id="UP000249081"/>
    </source>
</evidence>
<sequence>MKTTLRGDLEALDDLGFSGGRQARIQIAEEQARVAELDINRRRAQLLLDTANDYHALQLAAEQIRISIGALRDGALRLRLTAPYNLS</sequence>
<organism evidence="1 2">
    <name type="scientific">Shackletoniella antarctica</name>
    <dbReference type="NCBI Taxonomy" id="268115"/>
    <lineage>
        <taxon>Bacteria</taxon>
        <taxon>Bacillati</taxon>
        <taxon>Cyanobacteriota</taxon>
        <taxon>Cyanophyceae</taxon>
        <taxon>Oculatellales</taxon>
        <taxon>Oculatellaceae</taxon>
        <taxon>Shackletoniella</taxon>
    </lineage>
</organism>
<dbReference type="Gene3D" id="1.20.1600.10">
    <property type="entry name" value="Outer membrane efflux proteins (OEP)"/>
    <property type="match status" value="1"/>
</dbReference>
<accession>A0A2W4Y518</accession>
<reference evidence="1 2" key="2">
    <citation type="submission" date="2018-06" db="EMBL/GenBank/DDBJ databases">
        <title>Metagenomic assembly of (sub)arctic Cyanobacteria and their associated microbiome from non-axenic cultures.</title>
        <authorList>
            <person name="Baurain D."/>
        </authorList>
    </citation>
    <scope>NUCLEOTIDE SEQUENCE [LARGE SCALE GENOMIC DNA]</scope>
    <source>
        <strain evidence="1">ULC041bin1</strain>
    </source>
</reference>
<gene>
    <name evidence="1" type="ORF">DCF17_08605</name>
</gene>
<dbReference type="AlphaFoldDB" id="A0A2W4Y518"/>
<dbReference type="Proteomes" id="UP000249081">
    <property type="component" value="Unassembled WGS sequence"/>
</dbReference>
<evidence type="ECO:0000313" key="1">
    <source>
        <dbReference type="EMBL" id="PZO42531.1"/>
    </source>
</evidence>
<dbReference type="SUPFAM" id="SSF56954">
    <property type="entry name" value="Outer membrane efflux proteins (OEP)"/>
    <property type="match status" value="1"/>
</dbReference>
<dbReference type="GO" id="GO:0015562">
    <property type="term" value="F:efflux transmembrane transporter activity"/>
    <property type="evidence" value="ECO:0007669"/>
    <property type="project" value="InterPro"/>
</dbReference>
<name>A0A2W4Y518_9CYAN</name>
<dbReference type="EMBL" id="QBMN01000046">
    <property type="protein sequence ID" value="PZO42531.1"/>
    <property type="molecule type" value="Genomic_DNA"/>
</dbReference>
<reference evidence="2" key="1">
    <citation type="submission" date="2018-04" db="EMBL/GenBank/DDBJ databases">
        <authorList>
            <person name="Cornet L."/>
        </authorList>
    </citation>
    <scope>NUCLEOTIDE SEQUENCE [LARGE SCALE GENOMIC DNA]</scope>
</reference>
<proteinExistence type="predicted"/>